<gene>
    <name evidence="1" type="ORF">UMAG_00410</name>
</gene>
<sequence length="332" mass="36839">MCALSSTSSPASELSLMYASLEDVAQDLDTVIQSRSSQGEWTWEAADEQEQEGWTDFVHDPSSKATIFGLTGKVQVMHGVYLSFSLRSGSHAHETGKCHGAVVNVSAPTLAPNQVSKLKKALIDRSREWEQEGIETLFLFDLLTTAQEFTADLADSGQLTDASQEPELPSSETNSVSQIELYRALFWSHHLKAPSKLKDFNNWCPELGIWGIVRVGYPGYLLFEGESSAVEEMVRRVKGLQWHALQLRVETKWVLQKQKEVEQRSLLKHALLSCPLAKDHPNNVVVGDGKVRTGCHVIESLGELVKRMRECGLDEEEIEGALGIRMSSASAR</sequence>
<organism evidence="1 2">
    <name type="scientific">Mycosarcoma maydis</name>
    <name type="common">Corn smut fungus</name>
    <name type="synonym">Ustilago maydis</name>
    <dbReference type="NCBI Taxonomy" id="5270"/>
    <lineage>
        <taxon>Eukaryota</taxon>
        <taxon>Fungi</taxon>
        <taxon>Dikarya</taxon>
        <taxon>Basidiomycota</taxon>
        <taxon>Ustilaginomycotina</taxon>
        <taxon>Ustilaginomycetes</taxon>
        <taxon>Ustilaginales</taxon>
        <taxon>Ustilaginaceae</taxon>
        <taxon>Mycosarcoma</taxon>
    </lineage>
</organism>
<keyword evidence="2" id="KW-1185">Reference proteome</keyword>
<dbReference type="OrthoDB" id="432412at2759"/>
<dbReference type="CDD" id="cd24163">
    <property type="entry name" value="RWDD2_C"/>
    <property type="match status" value="1"/>
</dbReference>
<dbReference type="KEGG" id="uma:UMAG_00410"/>
<protein>
    <submittedName>
        <fullName evidence="1">Uncharacterized protein</fullName>
    </submittedName>
</protein>
<name>A0A0D1ECG6_MYCMD</name>
<dbReference type="PANTHER" id="PTHR15955">
    <property type="entry name" value="RWD DOMAIN CONTAINING PROTEIN 2"/>
    <property type="match status" value="1"/>
</dbReference>
<dbReference type="Proteomes" id="UP000000561">
    <property type="component" value="Chromosome 1"/>
</dbReference>
<dbReference type="InterPro" id="IPR059181">
    <property type="entry name" value="RWDD2A-B_C"/>
</dbReference>
<dbReference type="eggNOG" id="ENOG502SETM">
    <property type="taxonomic scope" value="Eukaryota"/>
</dbReference>
<dbReference type="InParanoid" id="A0A0D1ECG6"/>
<dbReference type="RefSeq" id="XP_011386287.1">
    <property type="nucleotide sequence ID" value="XM_011387985.1"/>
</dbReference>
<dbReference type="AlphaFoldDB" id="A0A0D1ECG6"/>
<reference evidence="1 2" key="1">
    <citation type="journal article" date="2006" name="Nature">
        <title>Insights from the genome of the biotrophic fungal plant pathogen Ustilago maydis.</title>
        <authorList>
            <person name="Kamper J."/>
            <person name="Kahmann R."/>
            <person name="Bolker M."/>
            <person name="Ma L.J."/>
            <person name="Brefort T."/>
            <person name="Saville B.J."/>
            <person name="Banuett F."/>
            <person name="Kronstad J.W."/>
            <person name="Gold S.E."/>
            <person name="Muller O."/>
            <person name="Perlin M.H."/>
            <person name="Wosten H.A."/>
            <person name="de Vries R."/>
            <person name="Ruiz-Herrera J."/>
            <person name="Reynaga-Pena C.G."/>
            <person name="Snetselaar K."/>
            <person name="McCann M."/>
            <person name="Perez-Martin J."/>
            <person name="Feldbrugge M."/>
            <person name="Basse C.W."/>
            <person name="Steinberg G."/>
            <person name="Ibeas J.I."/>
            <person name="Holloman W."/>
            <person name="Guzman P."/>
            <person name="Farman M."/>
            <person name="Stajich J.E."/>
            <person name="Sentandreu R."/>
            <person name="Gonzalez-Prieto J.M."/>
            <person name="Kennell J.C."/>
            <person name="Molina L."/>
            <person name="Schirawski J."/>
            <person name="Mendoza-Mendoza A."/>
            <person name="Greilinger D."/>
            <person name="Munch K."/>
            <person name="Rossel N."/>
            <person name="Scherer M."/>
            <person name="Vranes M."/>
            <person name="Ladendorf O."/>
            <person name="Vincon V."/>
            <person name="Fuchs U."/>
            <person name="Sandrock B."/>
            <person name="Meng S."/>
            <person name="Ho E.C."/>
            <person name="Cahill M.J."/>
            <person name="Boyce K.J."/>
            <person name="Klose J."/>
            <person name="Klosterman S.J."/>
            <person name="Deelstra H.J."/>
            <person name="Ortiz-Castellanos L."/>
            <person name="Li W."/>
            <person name="Sanchez-Alonso P."/>
            <person name="Schreier P.H."/>
            <person name="Hauser-Hahn I."/>
            <person name="Vaupel M."/>
            <person name="Koopmann E."/>
            <person name="Friedrich G."/>
            <person name="Voss H."/>
            <person name="Schluter T."/>
            <person name="Margolis J."/>
            <person name="Platt D."/>
            <person name="Swimmer C."/>
            <person name="Gnirke A."/>
            <person name="Chen F."/>
            <person name="Vysotskaia V."/>
            <person name="Mannhaupt G."/>
            <person name="Guldener U."/>
            <person name="Munsterkotter M."/>
            <person name="Haase D."/>
            <person name="Oesterheld M."/>
            <person name="Mewes H.W."/>
            <person name="Mauceli E.W."/>
            <person name="DeCaprio D."/>
            <person name="Wade C.M."/>
            <person name="Butler J."/>
            <person name="Young S."/>
            <person name="Jaffe D.B."/>
            <person name="Calvo S."/>
            <person name="Nusbaum C."/>
            <person name="Galagan J."/>
            <person name="Birren B.W."/>
        </authorList>
    </citation>
    <scope>NUCLEOTIDE SEQUENCE [LARGE SCALE GENOMIC DNA]</scope>
    <source>
        <strain evidence="2">DSM 14603 / FGSC 9021 / UM521</strain>
    </source>
</reference>
<accession>A0A0D1ECG6</accession>
<evidence type="ECO:0000313" key="1">
    <source>
        <dbReference type="EMBL" id="KIS71985.1"/>
    </source>
</evidence>
<evidence type="ECO:0000313" key="2">
    <source>
        <dbReference type="Proteomes" id="UP000000561"/>
    </source>
</evidence>
<dbReference type="PANTHER" id="PTHR15955:SF8">
    <property type="entry name" value="RWD DOMAIN-CONTAINING PROTEIN 2B-RELATED"/>
    <property type="match status" value="1"/>
</dbReference>
<dbReference type="GeneID" id="23561720"/>
<dbReference type="InterPro" id="IPR017359">
    <property type="entry name" value="Phi-like"/>
</dbReference>
<dbReference type="VEuPathDB" id="FungiDB:UMAG_00410"/>
<dbReference type="EMBL" id="CM003140">
    <property type="protein sequence ID" value="KIS71985.1"/>
    <property type="molecule type" value="Genomic_DNA"/>
</dbReference>
<proteinExistence type="predicted"/>